<name>I8AKV0_9BACL</name>
<reference evidence="3 4" key="1">
    <citation type="journal article" date="2012" name="J. Bacteriol.">
        <title>Genome of Bacillus macauensis ZFHKF-1, a Long-Chain-Forming Bacterium.</title>
        <authorList>
            <person name="Cai L."/>
            <person name="Zhang T."/>
        </authorList>
    </citation>
    <scope>NUCLEOTIDE SEQUENCE [LARGE SCALE GENOMIC DNA]</scope>
    <source>
        <strain evidence="3 4">ZFHKF-1</strain>
    </source>
</reference>
<evidence type="ECO:0000259" key="2">
    <source>
        <dbReference type="Pfam" id="PF23494"/>
    </source>
</evidence>
<dbReference type="Pfam" id="PF23494">
    <property type="entry name" value="bPH_10"/>
    <property type="match status" value="1"/>
</dbReference>
<dbReference type="PATRIC" id="fig|1196324.3.peg.1177"/>
<dbReference type="EMBL" id="AKKV01000021">
    <property type="protein sequence ID" value="EIT86447.1"/>
    <property type="molecule type" value="Genomic_DNA"/>
</dbReference>
<feature type="transmembrane region" description="Helical" evidence="1">
    <location>
        <begin position="20"/>
        <end position="42"/>
    </location>
</feature>
<feature type="domain" description="YqeB PH" evidence="2">
    <location>
        <begin position="7"/>
        <end position="157"/>
    </location>
</feature>
<evidence type="ECO:0000313" key="4">
    <source>
        <dbReference type="Proteomes" id="UP000004080"/>
    </source>
</evidence>
<keyword evidence="1" id="KW-0472">Membrane</keyword>
<proteinExistence type="predicted"/>
<dbReference type="STRING" id="1196324.A374_05776"/>
<evidence type="ECO:0000313" key="3">
    <source>
        <dbReference type="EMBL" id="EIT86447.1"/>
    </source>
</evidence>
<dbReference type="AlphaFoldDB" id="I8AKV0"/>
<dbReference type="OrthoDB" id="5145029at2"/>
<dbReference type="RefSeq" id="WP_007201252.1">
    <property type="nucleotide sequence ID" value="NZ_AKKV01000021.1"/>
</dbReference>
<feature type="transmembrane region" description="Helical" evidence="1">
    <location>
        <begin position="62"/>
        <end position="84"/>
    </location>
</feature>
<keyword evidence="4" id="KW-1185">Reference proteome</keyword>
<comment type="caution">
    <text evidence="3">The sequence shown here is derived from an EMBL/GenBank/DDBJ whole genome shotgun (WGS) entry which is preliminary data.</text>
</comment>
<dbReference type="InterPro" id="IPR057798">
    <property type="entry name" value="PH_YqeB"/>
</dbReference>
<keyword evidence="1" id="KW-1133">Transmembrane helix</keyword>
<sequence>MDKRYYTTIEASSFDKGLLYVVFSVLGLSFGFFLLKATLWILSFPMIPKKGPFLLINSLNNYWTILTVGILGLILGVIFSHQLFQNMMTLNINHEEVQITIGKRYYEYPKNTISSLYVSNSKLIIINETGEVVLQETIAYSPHKVAQAFQNHHYPWRDSAQPSSPHTMNT</sequence>
<protein>
    <recommendedName>
        <fullName evidence="2">YqeB PH domain-containing protein</fullName>
    </recommendedName>
</protein>
<accession>I8AKV0</accession>
<organism evidence="3 4">
    <name type="scientific">Fictibacillus macauensis ZFHKF-1</name>
    <dbReference type="NCBI Taxonomy" id="1196324"/>
    <lineage>
        <taxon>Bacteria</taxon>
        <taxon>Bacillati</taxon>
        <taxon>Bacillota</taxon>
        <taxon>Bacilli</taxon>
        <taxon>Bacillales</taxon>
        <taxon>Fictibacillaceae</taxon>
        <taxon>Fictibacillus</taxon>
    </lineage>
</organism>
<gene>
    <name evidence="3" type="ORF">A374_05776</name>
</gene>
<evidence type="ECO:0000256" key="1">
    <source>
        <dbReference type="SAM" id="Phobius"/>
    </source>
</evidence>
<dbReference type="Proteomes" id="UP000004080">
    <property type="component" value="Unassembled WGS sequence"/>
</dbReference>
<keyword evidence="1" id="KW-0812">Transmembrane</keyword>